<name>A0A7D5KTN0_9EURY</name>
<reference evidence="1 2" key="1">
    <citation type="submission" date="2020-07" db="EMBL/GenBank/DDBJ databases">
        <authorList>
            <person name="Cui H."/>
        </authorList>
    </citation>
    <scope>NUCLEOTIDE SEQUENCE [LARGE SCALE GENOMIC DNA]</scope>
    <source>
        <strain evidence="1 2">YPL8</strain>
    </source>
</reference>
<dbReference type="KEGG" id="haly:HYG82_18610"/>
<proteinExistence type="predicted"/>
<dbReference type="AlphaFoldDB" id="A0A7D5KTN0"/>
<sequence length="62" mass="6854">MIAPLALVITRIVGPVLTVWTSARRVEPKDASVEDRSHRLNRAQYGEFARPTLGILGPTRSI</sequence>
<evidence type="ECO:0000313" key="1">
    <source>
        <dbReference type="EMBL" id="QLG50704.1"/>
    </source>
</evidence>
<protein>
    <submittedName>
        <fullName evidence="1">Uncharacterized protein</fullName>
    </submittedName>
</protein>
<dbReference type="GeneID" id="56035347"/>
<organism evidence="1 2">
    <name type="scientific">Natrinema halophilum</name>
    <dbReference type="NCBI Taxonomy" id="1699371"/>
    <lineage>
        <taxon>Archaea</taxon>
        <taxon>Methanobacteriati</taxon>
        <taxon>Methanobacteriota</taxon>
        <taxon>Stenosarchaea group</taxon>
        <taxon>Halobacteria</taxon>
        <taxon>Halobacteriales</taxon>
        <taxon>Natrialbaceae</taxon>
        <taxon>Natrinema</taxon>
    </lineage>
</organism>
<keyword evidence="2" id="KW-1185">Reference proteome</keyword>
<dbReference type="Proteomes" id="UP000509241">
    <property type="component" value="Chromosome"/>
</dbReference>
<accession>A0A7D5KTN0</accession>
<dbReference type="EMBL" id="CP058601">
    <property type="protein sequence ID" value="QLG50704.1"/>
    <property type="molecule type" value="Genomic_DNA"/>
</dbReference>
<dbReference type="RefSeq" id="WP_179263460.1">
    <property type="nucleotide sequence ID" value="NZ_CP058601.1"/>
</dbReference>
<dbReference type="OrthoDB" id="271602at2157"/>
<gene>
    <name evidence="1" type="ORF">HYG82_18610</name>
</gene>
<evidence type="ECO:0000313" key="2">
    <source>
        <dbReference type="Proteomes" id="UP000509241"/>
    </source>
</evidence>